<dbReference type="InterPro" id="IPR011009">
    <property type="entry name" value="Kinase-like_dom_sf"/>
</dbReference>
<accession>A0A2A4JCA9</accession>
<evidence type="ECO:0000259" key="1">
    <source>
        <dbReference type="SMART" id="SM00587"/>
    </source>
</evidence>
<dbReference type="InterPro" id="IPR004119">
    <property type="entry name" value="EcKL"/>
</dbReference>
<dbReference type="PANTHER" id="PTHR11012">
    <property type="entry name" value="PROTEIN KINASE-LIKE DOMAIN-CONTAINING"/>
    <property type="match status" value="1"/>
</dbReference>
<reference evidence="2" key="1">
    <citation type="submission" date="2017-09" db="EMBL/GenBank/DDBJ databases">
        <title>Contemporary evolution of a Lepidopteran species, Heliothis virescens, in response to modern agricultural practices.</title>
        <authorList>
            <person name="Fritz M.L."/>
            <person name="Deyonke A.M."/>
            <person name="Papanicolaou A."/>
            <person name="Micinski S."/>
            <person name="Westbrook J."/>
            <person name="Gould F."/>
        </authorList>
    </citation>
    <scope>NUCLEOTIDE SEQUENCE [LARGE SCALE GENOMIC DNA]</scope>
    <source>
        <strain evidence="2">HvINT-</strain>
        <tissue evidence="2">Whole body</tissue>
    </source>
</reference>
<name>A0A2A4JCA9_HELVI</name>
<feature type="domain" description="CHK kinase-like" evidence="1">
    <location>
        <begin position="132"/>
        <end position="327"/>
    </location>
</feature>
<evidence type="ECO:0000313" key="2">
    <source>
        <dbReference type="EMBL" id="PCG69591.1"/>
    </source>
</evidence>
<dbReference type="STRING" id="7102.A0A2A4JCA9"/>
<organism evidence="2">
    <name type="scientific">Heliothis virescens</name>
    <name type="common">Tobacco budworm moth</name>
    <dbReference type="NCBI Taxonomy" id="7102"/>
    <lineage>
        <taxon>Eukaryota</taxon>
        <taxon>Metazoa</taxon>
        <taxon>Ecdysozoa</taxon>
        <taxon>Arthropoda</taxon>
        <taxon>Hexapoda</taxon>
        <taxon>Insecta</taxon>
        <taxon>Pterygota</taxon>
        <taxon>Neoptera</taxon>
        <taxon>Endopterygota</taxon>
        <taxon>Lepidoptera</taxon>
        <taxon>Glossata</taxon>
        <taxon>Ditrysia</taxon>
        <taxon>Noctuoidea</taxon>
        <taxon>Noctuidae</taxon>
        <taxon>Heliothinae</taxon>
        <taxon>Heliothis</taxon>
    </lineage>
</organism>
<dbReference type="PANTHER" id="PTHR11012:SF30">
    <property type="entry name" value="PROTEIN KINASE-LIKE DOMAIN-CONTAINING"/>
    <property type="match status" value="1"/>
</dbReference>
<dbReference type="AlphaFoldDB" id="A0A2A4JCA9"/>
<sequence>MAQYNFEGEIENINERQLEFINSVIEKQGFKGSKVTFNAVGSAGDNYVANVKRIVVEGENGNLSIIAKIAPASEHLRENFHSQLLFNNECFIYAKVLPKFLQLQKQAGVPEEDQIKFPKYYGSLNEAPNEIILLEDVKVTGYTMLDRFIPLTDYVVKSVLKSLAVWHSLSYVLKQKEPETFNYFKDNLLDLYSIMAEKKDNPAIAFIAHIEKMAIGVLTGYPEYQNAIRDKVTGSLEKGAKMQKSEDGNRFSVIQHGDAWTNNIMFRFQGDELKEAMLIDYQLAKNSSPVGDLMYFLFNCTHHNARVEYFYEWLDYYHSELDNALSNYGIKANYAYPRDQLDADMKRYGKFALGNAIVTNSMIGLKPEEASKVKEQLNTGDLSNVSSVNSMDNSTIIDYQKKLIGLLESFDKFGLL</sequence>
<dbReference type="InterPro" id="IPR015897">
    <property type="entry name" value="CHK_kinase-like"/>
</dbReference>
<gene>
    <name evidence="2" type="ORF">B5V51_3921</name>
</gene>
<dbReference type="Pfam" id="PF02958">
    <property type="entry name" value="EcKL"/>
    <property type="match status" value="1"/>
</dbReference>
<dbReference type="SUPFAM" id="SSF56112">
    <property type="entry name" value="Protein kinase-like (PK-like)"/>
    <property type="match status" value="1"/>
</dbReference>
<dbReference type="SMART" id="SM00587">
    <property type="entry name" value="CHK"/>
    <property type="match status" value="1"/>
</dbReference>
<proteinExistence type="predicted"/>
<dbReference type="Gene3D" id="3.90.1200.10">
    <property type="match status" value="1"/>
</dbReference>
<comment type="caution">
    <text evidence="2">The sequence shown here is derived from an EMBL/GenBank/DDBJ whole genome shotgun (WGS) entry which is preliminary data.</text>
</comment>
<dbReference type="EMBL" id="NWSH01001948">
    <property type="protein sequence ID" value="PCG69591.1"/>
    <property type="molecule type" value="Genomic_DNA"/>
</dbReference>
<protein>
    <recommendedName>
        <fullName evidence="1">CHK kinase-like domain-containing protein</fullName>
    </recommendedName>
</protein>